<feature type="compositionally biased region" description="Polar residues" evidence="1">
    <location>
        <begin position="62"/>
        <end position="83"/>
    </location>
</feature>
<sequence length="360" mass="39180">MSLLRSQGALAPPPAFTLRLNLLLHLQDANPLNLGNLALQQTTPRSHCPTNGIARGFKSLMPPNNQAEQSYQAMLSPSPSVSGARTPPKREHSDDSARSASYRRSRVPLGTRLRASGRRGLAPAQPIDSELCAVEERARDQPCHDKSSILLYETPPNERAFRYDKEFYTPLQPKAISFFQQSVHDNASSPTDLSQHRRSSSFAPGMRIGGRRAAPSPFYGTQLSIFVVFEKKASWIRVADSAVGEMEPIDGARLALSGAHARSASATGSVRRRHHVAGTDAHAGGWLPPVRAELPTRSVYLLTYGATTHVVPCPLLSQTAAVAWREPPSHVAPRVGPACLQRRTRAGTRGSCAWAVVQQR</sequence>
<dbReference type="EMBL" id="JARJCW010000097">
    <property type="protein sequence ID" value="KAJ7194534.1"/>
    <property type="molecule type" value="Genomic_DNA"/>
</dbReference>
<evidence type="ECO:0000313" key="3">
    <source>
        <dbReference type="Proteomes" id="UP001219525"/>
    </source>
</evidence>
<reference evidence="2" key="1">
    <citation type="submission" date="2023-03" db="EMBL/GenBank/DDBJ databases">
        <title>Massive genome expansion in bonnet fungi (Mycena s.s.) driven by repeated elements and novel gene families across ecological guilds.</title>
        <authorList>
            <consortium name="Lawrence Berkeley National Laboratory"/>
            <person name="Harder C.B."/>
            <person name="Miyauchi S."/>
            <person name="Viragh M."/>
            <person name="Kuo A."/>
            <person name="Thoen E."/>
            <person name="Andreopoulos B."/>
            <person name="Lu D."/>
            <person name="Skrede I."/>
            <person name="Drula E."/>
            <person name="Henrissat B."/>
            <person name="Morin E."/>
            <person name="Kohler A."/>
            <person name="Barry K."/>
            <person name="LaButti K."/>
            <person name="Morin E."/>
            <person name="Salamov A."/>
            <person name="Lipzen A."/>
            <person name="Mereny Z."/>
            <person name="Hegedus B."/>
            <person name="Baldrian P."/>
            <person name="Stursova M."/>
            <person name="Weitz H."/>
            <person name="Taylor A."/>
            <person name="Grigoriev I.V."/>
            <person name="Nagy L.G."/>
            <person name="Martin F."/>
            <person name="Kauserud H."/>
        </authorList>
    </citation>
    <scope>NUCLEOTIDE SEQUENCE</scope>
    <source>
        <strain evidence="2">9144</strain>
    </source>
</reference>
<comment type="caution">
    <text evidence="2">The sequence shown here is derived from an EMBL/GenBank/DDBJ whole genome shotgun (WGS) entry which is preliminary data.</text>
</comment>
<accession>A0AAD6Y7A5</accession>
<keyword evidence="3" id="KW-1185">Reference proteome</keyword>
<feature type="region of interest" description="Disordered" evidence="1">
    <location>
        <begin position="185"/>
        <end position="208"/>
    </location>
</feature>
<proteinExistence type="predicted"/>
<evidence type="ECO:0000313" key="2">
    <source>
        <dbReference type="EMBL" id="KAJ7194534.1"/>
    </source>
</evidence>
<dbReference type="Proteomes" id="UP001219525">
    <property type="component" value="Unassembled WGS sequence"/>
</dbReference>
<protein>
    <submittedName>
        <fullName evidence="2">Uncharacterized protein</fullName>
    </submittedName>
</protein>
<gene>
    <name evidence="2" type="ORF">GGX14DRAFT_678587</name>
</gene>
<name>A0AAD6Y7A5_9AGAR</name>
<dbReference type="AlphaFoldDB" id="A0AAD6Y7A5"/>
<organism evidence="2 3">
    <name type="scientific">Mycena pura</name>
    <dbReference type="NCBI Taxonomy" id="153505"/>
    <lineage>
        <taxon>Eukaryota</taxon>
        <taxon>Fungi</taxon>
        <taxon>Dikarya</taxon>
        <taxon>Basidiomycota</taxon>
        <taxon>Agaricomycotina</taxon>
        <taxon>Agaricomycetes</taxon>
        <taxon>Agaricomycetidae</taxon>
        <taxon>Agaricales</taxon>
        <taxon>Marasmiineae</taxon>
        <taxon>Mycenaceae</taxon>
        <taxon>Mycena</taxon>
    </lineage>
</organism>
<evidence type="ECO:0000256" key="1">
    <source>
        <dbReference type="SAM" id="MobiDB-lite"/>
    </source>
</evidence>
<feature type="compositionally biased region" description="Basic and acidic residues" evidence="1">
    <location>
        <begin position="88"/>
        <end position="97"/>
    </location>
</feature>
<feature type="region of interest" description="Disordered" evidence="1">
    <location>
        <begin position="56"/>
        <end position="122"/>
    </location>
</feature>